<dbReference type="Pfam" id="PF00589">
    <property type="entry name" value="Phage_integrase"/>
    <property type="match status" value="1"/>
</dbReference>
<evidence type="ECO:0000313" key="4">
    <source>
        <dbReference type="EMBL" id="RMI14313.1"/>
    </source>
</evidence>
<dbReference type="GO" id="GO:0003677">
    <property type="term" value="F:DNA binding"/>
    <property type="evidence" value="ECO:0007669"/>
    <property type="project" value="InterPro"/>
</dbReference>
<dbReference type="GO" id="GO:0015074">
    <property type="term" value="P:DNA integration"/>
    <property type="evidence" value="ECO:0007669"/>
    <property type="project" value="InterPro"/>
</dbReference>
<proteinExistence type="predicted"/>
<evidence type="ECO:0000313" key="5">
    <source>
        <dbReference type="Proteomes" id="UP000269289"/>
    </source>
</evidence>
<keyword evidence="5" id="KW-1185">Reference proteome</keyword>
<reference evidence="4 5" key="1">
    <citation type="submission" date="2018-10" db="EMBL/GenBank/DDBJ databases">
        <title>Isolation, diversity and antifungal activity of actinobacteria from wheat.</title>
        <authorList>
            <person name="Han C."/>
        </authorList>
    </citation>
    <scope>NUCLEOTIDE SEQUENCE [LARGE SCALE GENOMIC DNA]</scope>
    <source>
        <strain evidence="4 5">NEAU-YY56</strain>
    </source>
</reference>
<evidence type="ECO:0000256" key="2">
    <source>
        <dbReference type="SAM" id="MobiDB-lite"/>
    </source>
</evidence>
<keyword evidence="1" id="KW-0233">DNA recombination</keyword>
<protein>
    <recommendedName>
        <fullName evidence="3">Tyr recombinase domain-containing protein</fullName>
    </recommendedName>
</protein>
<gene>
    <name evidence="4" type="ORF">EBM89_00695</name>
</gene>
<dbReference type="Proteomes" id="UP000269289">
    <property type="component" value="Unassembled WGS sequence"/>
</dbReference>
<evidence type="ECO:0000256" key="1">
    <source>
        <dbReference type="ARBA" id="ARBA00023172"/>
    </source>
</evidence>
<dbReference type="GO" id="GO:0006310">
    <property type="term" value="P:DNA recombination"/>
    <property type="evidence" value="ECO:0007669"/>
    <property type="project" value="UniProtKB-KW"/>
</dbReference>
<dbReference type="SUPFAM" id="SSF56349">
    <property type="entry name" value="DNA breaking-rejoining enzymes"/>
    <property type="match status" value="1"/>
</dbReference>
<evidence type="ECO:0000259" key="3">
    <source>
        <dbReference type="PROSITE" id="PS51898"/>
    </source>
</evidence>
<dbReference type="InterPro" id="IPR002104">
    <property type="entry name" value="Integrase_catalytic"/>
</dbReference>
<feature type="region of interest" description="Disordered" evidence="2">
    <location>
        <begin position="36"/>
        <end position="68"/>
    </location>
</feature>
<comment type="caution">
    <text evidence="4">The sequence shown here is derived from an EMBL/GenBank/DDBJ whole genome shotgun (WGS) entry which is preliminary data.</text>
</comment>
<dbReference type="Gene3D" id="1.10.443.10">
    <property type="entry name" value="Intergrase catalytic core"/>
    <property type="match status" value="1"/>
</dbReference>
<dbReference type="AlphaFoldDB" id="A0A3M2JRL5"/>
<dbReference type="InterPro" id="IPR011010">
    <property type="entry name" value="DNA_brk_join_enz"/>
</dbReference>
<feature type="region of interest" description="Disordered" evidence="2">
    <location>
        <begin position="461"/>
        <end position="496"/>
    </location>
</feature>
<accession>A0A3M2JRL5</accession>
<dbReference type="EMBL" id="RFFI01000002">
    <property type="protein sequence ID" value="RMI14313.1"/>
    <property type="molecule type" value="Genomic_DNA"/>
</dbReference>
<feature type="domain" description="Tyr recombinase" evidence="3">
    <location>
        <begin position="204"/>
        <end position="434"/>
    </location>
</feature>
<dbReference type="PROSITE" id="PS51898">
    <property type="entry name" value="TYR_RECOMBINASE"/>
    <property type="match status" value="1"/>
</dbReference>
<name>A0A3M2JRL5_9CELL</name>
<organism evidence="4 5">
    <name type="scientific">Cellulomonas triticagri</name>
    <dbReference type="NCBI Taxonomy" id="2483352"/>
    <lineage>
        <taxon>Bacteria</taxon>
        <taxon>Bacillati</taxon>
        <taxon>Actinomycetota</taxon>
        <taxon>Actinomycetes</taxon>
        <taxon>Micrococcales</taxon>
        <taxon>Cellulomonadaceae</taxon>
        <taxon>Cellulomonas</taxon>
    </lineage>
</organism>
<sequence>MTARGAGLPVGTSGRVTLYEPTASRPTYRITVVDDQGVRRDRSGGRSPQMAWNRAQELDAEQSGRVDPKSRTLGDLVAEYVSTPLGRKCDKHGRPLGTSWTDTHHTTVTQDLTRAVGEVATLPAHALDRAVVDRMRTACGTPGMVGQMTRHVRGFLNWACRQGALTDTQAALLPSQHAPLLEPRFPQPEARPSRHRTAPLVGQAEDYVGPEDCPQHEAVRAFADELQLRMRWGALAVHFAAATGLRVGEQFQLRADDIVEREGHLVVRVDWQWSAGRTRRARPKTGKRRRVPVPPINRSGIGLEQMLLDRVRAARAEQAAGTNPEALLFPAPEGGMWWSSNLNELLIRAQKAAGWRFEMVTERRKLRNGATRDIRVTQMQHPWHSLRHRFARDMIDWLRLTPAQLMAIGGWASLEVLSSRYYRSGSEHWGAATNAVHGADGPAAQAPWEMVAVAVHDTGAVPSRHAGVRSTGRRTDGPRTPAHSVRVAGRRHAPHS</sequence>
<dbReference type="InterPro" id="IPR013762">
    <property type="entry name" value="Integrase-like_cat_sf"/>
</dbReference>